<proteinExistence type="predicted"/>
<evidence type="ECO:0000256" key="1">
    <source>
        <dbReference type="SAM" id="Phobius"/>
    </source>
</evidence>
<evidence type="ECO:0000313" key="3">
    <source>
        <dbReference type="Proteomes" id="UP001369958"/>
    </source>
</evidence>
<dbReference type="EMBL" id="CP146275">
    <property type="protein sequence ID" value="WWT31365.1"/>
    <property type="molecule type" value="Genomic_DNA"/>
</dbReference>
<reference evidence="2 3" key="1">
    <citation type="submission" date="2024-02" db="EMBL/GenBank/DDBJ databases">
        <title>Complete genome sequence of Pelagibacterium nitratireducens ZH15.</title>
        <authorList>
            <person name="Zhao L.H."/>
        </authorList>
    </citation>
    <scope>NUCLEOTIDE SEQUENCE [LARGE SCALE GENOMIC DNA]</scope>
    <source>
        <strain evidence="2 3">ZH15</strain>
    </source>
</reference>
<dbReference type="Proteomes" id="UP001369958">
    <property type="component" value="Chromosome"/>
</dbReference>
<feature type="transmembrane region" description="Helical" evidence="1">
    <location>
        <begin position="233"/>
        <end position="253"/>
    </location>
</feature>
<accession>A0ABZ2HVN0</accession>
<dbReference type="RefSeq" id="WP_338606835.1">
    <property type="nucleotide sequence ID" value="NZ_CP146275.1"/>
</dbReference>
<organism evidence="2 3">
    <name type="scientific">Pelagibacterium nitratireducens</name>
    <dbReference type="NCBI Taxonomy" id="1046114"/>
    <lineage>
        <taxon>Bacteria</taxon>
        <taxon>Pseudomonadati</taxon>
        <taxon>Pseudomonadota</taxon>
        <taxon>Alphaproteobacteria</taxon>
        <taxon>Hyphomicrobiales</taxon>
        <taxon>Devosiaceae</taxon>
        <taxon>Pelagibacterium</taxon>
    </lineage>
</organism>
<keyword evidence="3" id="KW-1185">Reference proteome</keyword>
<protein>
    <submittedName>
        <fullName evidence="2">Uncharacterized protein</fullName>
    </submittedName>
</protein>
<evidence type="ECO:0000313" key="2">
    <source>
        <dbReference type="EMBL" id="WWT31365.1"/>
    </source>
</evidence>
<keyword evidence="1" id="KW-1133">Transmembrane helix</keyword>
<keyword evidence="1" id="KW-0472">Membrane</keyword>
<gene>
    <name evidence="2" type="ORF">V6617_09980</name>
</gene>
<name>A0ABZ2HVN0_9HYPH</name>
<keyword evidence="1" id="KW-0812">Transmembrane</keyword>
<sequence>MTLRKRVVRNFRTLAVRLALRRPGPESVPLTGEAIFQRNYRHCFLTGPGGKAVFVALEEHKNGFTGRWLPSDNLPSSPCSVSRRELSYFGVEVREFYCEIQCDYQSAGDYLINFWWRPRLALVKFRIQKWLFGRRKLAHHGRMTVLSHMYQRYVEENEPGLSEVGLMTDFYGPMWVHHPDDDRLLRHYRLLLQSLVSSNDLEVNQGIYVLAARGISTLDSSERDNRRHRDMVIMQRIIAALTLALVLVGIFQAI</sequence>